<dbReference type="PANTHER" id="PTHR11102:SF160">
    <property type="entry name" value="ERAD-ASSOCIATED E3 UBIQUITIN-PROTEIN LIGASE COMPONENT HRD3"/>
    <property type="match status" value="1"/>
</dbReference>
<dbReference type="GeneID" id="20228111"/>
<feature type="transmembrane region" description="Helical" evidence="7">
    <location>
        <begin position="483"/>
        <end position="509"/>
    </location>
</feature>
<dbReference type="SMART" id="SM00671">
    <property type="entry name" value="SEL1"/>
    <property type="match status" value="4"/>
</dbReference>
<dbReference type="InParanoid" id="F0Y324"/>
<sequence length="1696" mass="181016">MDPALEKKKREYEAQKARTKELLALKTCTICGELSKLRCPCKTTAYCSVACQKVDWRERGHRKVCKQIRAPAPTPPSSPPKQVFYGPAPRSHADEVRARIAAEHEAARARREANPEHEPTSARFGARCPICYEDWDVNIPRTSLMFCCCRRICTSCHEQLVKKPCALCGAPWPISVKECLVRLLRHVDNDVPEALHKLAGAYLHGKLGLKKSGKKAVRLYQRASDAGVVEAMLDLGRLYDKGDGNERPVRLDRTKALELFRMAADTGSSSGQYFLALCLMTRGLDDQETDEAERKESFRFMKLSAEQGKMAAHLLLARMYLTGFGVDKDLVQSSLRPKSGSAVARVPALLSLRMRATVTAVSRFTAASQLPSSPHAIATRIAAWSSGVRWSGGRFDAWTLTSVASWRTMASTKRAAVAVDGKGDAEPAARCCPRAERDAETGDAIYYPMCGGRVPARRYQCGIAVCGPGGCALCCASLCLRSVVGAAAASALSGVGCAMAPLGLGLVFASNAEVRRWREADGDDRVILQATHDYLDRPSRWTHAPGGPAPALIRACRAEAVWAAFVADLHARVARVHRYTRWRLPLVCAPALGVVGLILLPPSPFVVLYVLALLALGCAGIYVALEISAAQRRSLVDAWHGRFEAAGIHVFLKQHDVGRGRQALTHQWIELNRLGTLSHSAGRVVHSPHLDGGAVEAVPAGDDAPAAAHHVPFAHARVVADAGRRAPSARVHPGDARYYVDEDSSMVFTAELAAMALFGAGFGVAAWAIDRRALSGMYCAGSRVETSLCRGASVLLVAAAARVAAALPLADFELFAHGPARLVSGAVPVVPFARDGAQGHAAAWVGVACAAFLTHRFATAVATRSMVDGALRPSAVAFLACGLAGLAVSSLLARARRFATGVLVLGHILATLAAIRPRAPSPAAVAALQGLAFPCAALLAAALALRAALLGLPGARDSDAAPNHGGGAVHLQFCEEPYAYSSLAAQACSLACHLPYVPALAAASPRFRALLCGRDVPEIPGAARPCVGLLVALAAWTAFGHYVPDPRAYAVAEVSIALALAWFAFTFRATTPSLRRAPGPAFAAGAAALLALGAFAFACFGLVTLIFANALLPLAAYKFGLGALVPPATRARLAGLMVLAVATIVVEGTFCAALVRVKPLPYHAAFDLLFFQVLATAALRATLLAADKDAHSRKKHRCRRRRAEPAMGKKTKDTVLECKNLCFSYKNHSDEFSLKSVELGLFPGRCLGVIGLNGQGKSTLCKVLSKARMYGGGDVDFKPSKGKVFYHPRDSEKFERLDPYQGTLVAAVIVGFCLTSFLAITLGPSEVDEGAAVDLASLLWLAGLVVISYGVDVAMRRTLDGNYRGRVVYCSTEHDLAKHVLKDAWGLNEAITGSLKGALTEDERLALCERLLTWAGFRMFKQDDSGDEYGDPYTFARDAALTCGALSGGQRHLVYFLRCLAPCFCPKRERFLPVCLWQKQSPSRVDVLLLDEAFNCLDAHVRPRALRLARHCVDAFGVSVVVVCQNLHEMAAICDDACCVHGGALVEAPRPVRELAAVAGPAAAKLHADARTYVDAYWELERDVRERDAAAARLAVSAYAAAAGEELRRAVASLPPVAALGPPWDGAVLARGDAVRIDGLGAQRRFNGKKGRVVGELGEGAAHRVKVALPDGQSLAVRRSNLAKVADAAPADKKRD</sequence>
<dbReference type="InterPro" id="IPR011990">
    <property type="entry name" value="TPR-like_helical_dom_sf"/>
</dbReference>
<feature type="transmembrane region" description="Helical" evidence="7">
    <location>
        <begin position="747"/>
        <end position="769"/>
    </location>
</feature>
<dbReference type="SUPFAM" id="SSF144232">
    <property type="entry name" value="HIT/MYND zinc finger-like"/>
    <property type="match status" value="1"/>
</dbReference>
<dbReference type="PROSITE" id="PS01360">
    <property type="entry name" value="ZF_MYND_1"/>
    <property type="match status" value="1"/>
</dbReference>
<dbReference type="GO" id="GO:0005524">
    <property type="term" value="F:ATP binding"/>
    <property type="evidence" value="ECO:0007669"/>
    <property type="project" value="InterPro"/>
</dbReference>
<evidence type="ECO:0000256" key="1">
    <source>
        <dbReference type="ARBA" id="ARBA00022723"/>
    </source>
</evidence>
<keyword evidence="11" id="KW-1185">Reference proteome</keyword>
<evidence type="ECO:0008006" key="12">
    <source>
        <dbReference type="Google" id="ProtNLM"/>
    </source>
</evidence>
<dbReference type="GO" id="GO:0008270">
    <property type="term" value="F:zinc ion binding"/>
    <property type="evidence" value="ECO:0007669"/>
    <property type="project" value="UniProtKB-KW"/>
</dbReference>
<evidence type="ECO:0000256" key="6">
    <source>
        <dbReference type="SAM" id="MobiDB-lite"/>
    </source>
</evidence>
<feature type="region of interest" description="Disordered" evidence="6">
    <location>
        <begin position="69"/>
        <end position="88"/>
    </location>
</feature>
<dbReference type="SUPFAM" id="SSF81901">
    <property type="entry name" value="HCP-like"/>
    <property type="match status" value="1"/>
</dbReference>
<evidence type="ECO:0000313" key="11">
    <source>
        <dbReference type="Proteomes" id="UP000002729"/>
    </source>
</evidence>
<dbReference type="RefSeq" id="XP_009035009.1">
    <property type="nucleotide sequence ID" value="XM_009036761.1"/>
</dbReference>
<dbReference type="Pfam" id="PF01753">
    <property type="entry name" value="zf-MYND"/>
    <property type="match status" value="1"/>
</dbReference>
<proteinExistence type="inferred from homology"/>
<dbReference type="OrthoDB" id="6500128at2759"/>
<feature type="transmembrane region" description="Helical" evidence="7">
    <location>
        <begin position="1169"/>
        <end position="1186"/>
    </location>
</feature>
<keyword evidence="7" id="KW-1133">Transmembrane helix</keyword>
<dbReference type="Gene3D" id="1.25.40.10">
    <property type="entry name" value="Tetratricopeptide repeat domain"/>
    <property type="match status" value="1"/>
</dbReference>
<feature type="transmembrane region" description="Helical" evidence="7">
    <location>
        <begin position="841"/>
        <end position="862"/>
    </location>
</feature>
<evidence type="ECO:0000256" key="3">
    <source>
        <dbReference type="ARBA" id="ARBA00022833"/>
    </source>
</evidence>
<dbReference type="Gene3D" id="6.10.140.2220">
    <property type="match status" value="1"/>
</dbReference>
<feature type="transmembrane region" description="Helical" evidence="7">
    <location>
        <begin position="1133"/>
        <end position="1157"/>
    </location>
</feature>
<gene>
    <name evidence="10" type="ORF">AURANDRAFT_71214</name>
</gene>
<dbReference type="SUPFAM" id="SSF52540">
    <property type="entry name" value="P-loop containing nucleoside triphosphate hydrolases"/>
    <property type="match status" value="1"/>
</dbReference>
<dbReference type="InterPro" id="IPR003439">
    <property type="entry name" value="ABC_transporter-like_ATP-bd"/>
</dbReference>
<evidence type="ECO:0000313" key="10">
    <source>
        <dbReference type="EMBL" id="EGB10186.1"/>
    </source>
</evidence>
<feature type="transmembrane region" description="Helical" evidence="7">
    <location>
        <begin position="1081"/>
        <end position="1112"/>
    </location>
</feature>
<dbReference type="EMBL" id="GL833124">
    <property type="protein sequence ID" value="EGB10186.1"/>
    <property type="molecule type" value="Genomic_DNA"/>
</dbReference>
<feature type="transmembrane region" description="Helical" evidence="7">
    <location>
        <begin position="874"/>
        <end position="892"/>
    </location>
</feature>
<dbReference type="InterPro" id="IPR027417">
    <property type="entry name" value="P-loop_NTPase"/>
</dbReference>
<feature type="transmembrane region" description="Helical" evidence="7">
    <location>
        <begin position="606"/>
        <end position="625"/>
    </location>
</feature>
<organism evidence="11">
    <name type="scientific">Aureococcus anophagefferens</name>
    <name type="common">Harmful bloom alga</name>
    <dbReference type="NCBI Taxonomy" id="44056"/>
    <lineage>
        <taxon>Eukaryota</taxon>
        <taxon>Sar</taxon>
        <taxon>Stramenopiles</taxon>
        <taxon>Ochrophyta</taxon>
        <taxon>Pelagophyceae</taxon>
        <taxon>Pelagomonadales</taxon>
        <taxon>Pelagomonadaceae</taxon>
        <taxon>Aureococcus</taxon>
    </lineage>
</organism>
<feature type="transmembrane region" description="Helical" evidence="7">
    <location>
        <begin position="1050"/>
        <end position="1069"/>
    </location>
</feature>
<dbReference type="KEGG" id="aaf:AURANDRAFT_71214"/>
<dbReference type="PANTHER" id="PTHR11102">
    <property type="entry name" value="SEL-1-LIKE PROTEIN"/>
    <property type="match status" value="1"/>
</dbReference>
<feature type="transmembrane region" description="Helical" evidence="7">
    <location>
        <begin position="898"/>
        <end position="915"/>
    </location>
</feature>
<dbReference type="InterPro" id="IPR006597">
    <property type="entry name" value="Sel1-like"/>
</dbReference>
<protein>
    <recommendedName>
        <fullName evidence="12">MYND-type domain-containing protein</fullName>
    </recommendedName>
</protein>
<keyword evidence="3" id="KW-0862">Zinc</keyword>
<feature type="domain" description="ABC transporter" evidence="9">
    <location>
        <begin position="1216"/>
        <end position="1567"/>
    </location>
</feature>
<evidence type="ECO:0000259" key="9">
    <source>
        <dbReference type="PROSITE" id="PS50893"/>
    </source>
</evidence>
<dbReference type="GO" id="GO:0016887">
    <property type="term" value="F:ATP hydrolysis activity"/>
    <property type="evidence" value="ECO:0007669"/>
    <property type="project" value="InterPro"/>
</dbReference>
<reference evidence="10 11" key="1">
    <citation type="journal article" date="2011" name="Proc. Natl. Acad. Sci. U.S.A.">
        <title>Niche of harmful alga Aureococcus anophagefferens revealed through ecogenomics.</title>
        <authorList>
            <person name="Gobler C.J."/>
            <person name="Berry D.L."/>
            <person name="Dyhrman S.T."/>
            <person name="Wilhelm S.W."/>
            <person name="Salamov A."/>
            <person name="Lobanov A.V."/>
            <person name="Zhang Y."/>
            <person name="Collier J.L."/>
            <person name="Wurch L.L."/>
            <person name="Kustka A.B."/>
            <person name="Dill B.D."/>
            <person name="Shah M."/>
            <person name="VerBerkmoes N.C."/>
            <person name="Kuo A."/>
            <person name="Terry A."/>
            <person name="Pangilinan J."/>
            <person name="Lindquist E.A."/>
            <person name="Lucas S."/>
            <person name="Paulsen I.T."/>
            <person name="Hattenrath-Lehmann T.K."/>
            <person name="Talmage S.C."/>
            <person name="Walker E.A."/>
            <person name="Koch F."/>
            <person name="Burson A.M."/>
            <person name="Marcoval M.A."/>
            <person name="Tang Y.Z."/>
            <person name="Lecleir G.R."/>
            <person name="Coyne K.J."/>
            <person name="Berg G.M."/>
            <person name="Bertrand E.M."/>
            <person name="Saito M.A."/>
            <person name="Gladyshev V.N."/>
            <person name="Grigoriev I.V."/>
        </authorList>
    </citation>
    <scope>NUCLEOTIDE SEQUENCE [LARGE SCALE GENOMIC DNA]</scope>
    <source>
        <strain evidence="11">CCMP 1984</strain>
    </source>
</reference>
<feature type="transmembrane region" description="Helical" evidence="7">
    <location>
        <begin position="1303"/>
        <end position="1323"/>
    </location>
</feature>
<accession>F0Y324</accession>
<evidence type="ECO:0000256" key="4">
    <source>
        <dbReference type="ARBA" id="ARBA00038101"/>
    </source>
</evidence>
<dbReference type="InterPro" id="IPR002893">
    <property type="entry name" value="Znf_MYND"/>
</dbReference>
<dbReference type="eggNOG" id="KOG1550">
    <property type="taxonomic scope" value="Eukaryota"/>
</dbReference>
<evidence type="ECO:0000256" key="2">
    <source>
        <dbReference type="ARBA" id="ARBA00022771"/>
    </source>
</evidence>
<dbReference type="Pfam" id="PF00005">
    <property type="entry name" value="ABC_tran"/>
    <property type="match status" value="1"/>
</dbReference>
<evidence type="ECO:0000256" key="7">
    <source>
        <dbReference type="SAM" id="Phobius"/>
    </source>
</evidence>
<keyword evidence="2 5" id="KW-0863">Zinc-finger</keyword>
<feature type="domain" description="MYND-type" evidence="8">
    <location>
        <begin position="28"/>
        <end position="65"/>
    </location>
</feature>
<dbReference type="InterPro" id="IPR050767">
    <property type="entry name" value="Sel1_AlgK"/>
</dbReference>
<dbReference type="PROSITE" id="PS50865">
    <property type="entry name" value="ZF_MYND_2"/>
    <property type="match status" value="1"/>
</dbReference>
<evidence type="ECO:0000259" key="8">
    <source>
        <dbReference type="PROSITE" id="PS50865"/>
    </source>
</evidence>
<keyword evidence="1" id="KW-0479">Metal-binding</keyword>
<feature type="transmembrane region" description="Helical" evidence="7">
    <location>
        <begin position="927"/>
        <end position="949"/>
    </location>
</feature>
<dbReference type="Gene3D" id="3.40.50.300">
    <property type="entry name" value="P-loop containing nucleotide triphosphate hydrolases"/>
    <property type="match status" value="1"/>
</dbReference>
<keyword evidence="7" id="KW-0472">Membrane</keyword>
<evidence type="ECO:0000256" key="5">
    <source>
        <dbReference type="PROSITE-ProRule" id="PRU00134"/>
    </source>
</evidence>
<keyword evidence="7" id="KW-0812">Transmembrane</keyword>
<comment type="similarity">
    <text evidence="4">Belongs to the sel-1 family.</text>
</comment>
<dbReference type="PROSITE" id="PS50893">
    <property type="entry name" value="ABC_TRANSPORTER_2"/>
    <property type="match status" value="1"/>
</dbReference>
<dbReference type="Proteomes" id="UP000002729">
    <property type="component" value="Unassembled WGS sequence"/>
</dbReference>
<name>F0Y324_AURAN</name>
<feature type="transmembrane region" description="Helical" evidence="7">
    <location>
        <begin position="582"/>
        <end position="600"/>
    </location>
</feature>
<feature type="transmembrane region" description="Helical" evidence="7">
    <location>
        <begin position="1335"/>
        <end position="1355"/>
    </location>
</feature>
<feature type="transmembrane region" description="Helical" evidence="7">
    <location>
        <begin position="1022"/>
        <end position="1043"/>
    </location>
</feature>
<dbReference type="Pfam" id="PF08238">
    <property type="entry name" value="Sel1"/>
    <property type="match status" value="4"/>
</dbReference>